<organism evidence="2 3">
    <name type="scientific">Steccherinum ochraceum</name>
    <dbReference type="NCBI Taxonomy" id="92696"/>
    <lineage>
        <taxon>Eukaryota</taxon>
        <taxon>Fungi</taxon>
        <taxon>Dikarya</taxon>
        <taxon>Basidiomycota</taxon>
        <taxon>Agaricomycotina</taxon>
        <taxon>Agaricomycetes</taxon>
        <taxon>Polyporales</taxon>
        <taxon>Steccherinaceae</taxon>
        <taxon>Steccherinum</taxon>
    </lineage>
</organism>
<dbReference type="STRING" id="92696.A0A4R0RS98"/>
<dbReference type="InterPro" id="IPR037401">
    <property type="entry name" value="SnoaL-like"/>
</dbReference>
<proteinExistence type="predicted"/>
<dbReference type="EMBL" id="RWJN01000002">
    <property type="protein sequence ID" value="TCD71820.1"/>
    <property type="molecule type" value="Genomic_DNA"/>
</dbReference>
<dbReference type="Proteomes" id="UP000292702">
    <property type="component" value="Unassembled WGS sequence"/>
</dbReference>
<dbReference type="OrthoDB" id="3245946at2759"/>
<dbReference type="InterPro" id="IPR032710">
    <property type="entry name" value="NTF2-like_dom_sf"/>
</dbReference>
<accession>A0A4R0RS98</accession>
<keyword evidence="3" id="KW-1185">Reference proteome</keyword>
<gene>
    <name evidence="2" type="ORF">EIP91_003163</name>
</gene>
<dbReference type="Pfam" id="PF12680">
    <property type="entry name" value="SnoaL_2"/>
    <property type="match status" value="1"/>
</dbReference>
<dbReference type="AlphaFoldDB" id="A0A4R0RS98"/>
<evidence type="ECO:0000313" key="3">
    <source>
        <dbReference type="Proteomes" id="UP000292702"/>
    </source>
</evidence>
<sequence length="147" mass="15890">MPIAPATLPADPSPQVSAALKWVEGVASANFDLLASAIADDYEHVLQPASLGAPPIHGRDAVVQMYKNILPKLQGYVMTILEIVEGQGKVVVHTIGEADAQFGFHYKNEYLFTFNVVKQADGTHKVNKVQEFTDVEVTKTLMKAVGA</sequence>
<feature type="domain" description="SnoaL-like" evidence="1">
    <location>
        <begin position="21"/>
        <end position="98"/>
    </location>
</feature>
<protein>
    <recommendedName>
        <fullName evidence="1">SnoaL-like domain-containing protein</fullName>
    </recommendedName>
</protein>
<evidence type="ECO:0000313" key="2">
    <source>
        <dbReference type="EMBL" id="TCD71820.1"/>
    </source>
</evidence>
<name>A0A4R0RS98_9APHY</name>
<dbReference type="Gene3D" id="3.10.450.50">
    <property type="match status" value="1"/>
</dbReference>
<evidence type="ECO:0000259" key="1">
    <source>
        <dbReference type="Pfam" id="PF12680"/>
    </source>
</evidence>
<comment type="caution">
    <text evidence="2">The sequence shown here is derived from an EMBL/GenBank/DDBJ whole genome shotgun (WGS) entry which is preliminary data.</text>
</comment>
<reference evidence="2 3" key="1">
    <citation type="submission" date="2018-11" db="EMBL/GenBank/DDBJ databases">
        <title>Genome assembly of Steccherinum ochraceum LE-BIN_3174, the white-rot fungus of the Steccherinaceae family (The Residual Polyporoid clade, Polyporales, Basidiomycota).</title>
        <authorList>
            <person name="Fedorova T.V."/>
            <person name="Glazunova O.A."/>
            <person name="Landesman E.O."/>
            <person name="Moiseenko K.V."/>
            <person name="Psurtseva N.V."/>
            <person name="Savinova O.S."/>
            <person name="Shakhova N.V."/>
            <person name="Tyazhelova T.V."/>
            <person name="Vasina D.V."/>
        </authorList>
    </citation>
    <scope>NUCLEOTIDE SEQUENCE [LARGE SCALE GENOMIC DNA]</scope>
    <source>
        <strain evidence="2 3">LE-BIN_3174</strain>
    </source>
</reference>
<dbReference type="SUPFAM" id="SSF54427">
    <property type="entry name" value="NTF2-like"/>
    <property type="match status" value="1"/>
</dbReference>